<dbReference type="GO" id="GO:0030170">
    <property type="term" value="F:pyridoxal phosphate binding"/>
    <property type="evidence" value="ECO:0007669"/>
    <property type="project" value="InterPro"/>
</dbReference>
<dbReference type="SUPFAM" id="SSF141673">
    <property type="entry name" value="MOSC N-terminal domain-like"/>
    <property type="match status" value="1"/>
</dbReference>
<keyword evidence="4" id="KW-1185">Reference proteome</keyword>
<evidence type="ECO:0000259" key="2">
    <source>
        <dbReference type="PROSITE" id="PS51340"/>
    </source>
</evidence>
<name>A0A3A2ZFJ6_9EURO</name>
<dbReference type="InterPro" id="IPR011037">
    <property type="entry name" value="Pyrv_Knase-like_insert_dom_sf"/>
</dbReference>
<accession>A0A3A2ZFJ6</accession>
<organism evidence="3 4">
    <name type="scientific">Aspergillus sclerotialis</name>
    <dbReference type="NCBI Taxonomy" id="2070753"/>
    <lineage>
        <taxon>Eukaryota</taxon>
        <taxon>Fungi</taxon>
        <taxon>Dikarya</taxon>
        <taxon>Ascomycota</taxon>
        <taxon>Pezizomycotina</taxon>
        <taxon>Eurotiomycetes</taxon>
        <taxon>Eurotiomycetidae</taxon>
        <taxon>Eurotiales</taxon>
        <taxon>Aspergillaceae</taxon>
        <taxon>Aspergillus</taxon>
        <taxon>Aspergillus subgen. Polypaecilum</taxon>
    </lineage>
</organism>
<sequence>MADQYDPKFNAPENSPVDGPIRIKSLYIHPVKSCGYIEVNRALLTKTGFLYDRYFAFATEDPKAETSTDSKWRFISQRTYPNMSLIETELWLPHKDSDPRDPLVQAGGCVVLKFEDPDTPDWISRLETGFYTGNFASQPQVSLVAPLHPTPSQMQELQLEMKGFGIHYRQASGIDLGAIPSVAAALPKLRRFLKIPKDHALTLFKCTPDTLTRTDRNLAPLNYIGSPAMHGYTDQQPININSLSSVHSVSALLPPENQPLNALRFRANIWITGNPAYDEETWKRYRILPKAANTEPRANVSPMLSVVCRTSRCTIPNVDPDRGVFDADNPLPNKKRGKPQPSTTLVEHRTVEDGNKAALGYLGMHCVPEDRSLKEASNQNLGLYVEVGDEIEVLERGVHLYGSTANEY</sequence>
<protein>
    <recommendedName>
        <fullName evidence="2">MOSC domain-containing protein</fullName>
    </recommendedName>
</protein>
<proteinExistence type="predicted"/>
<dbReference type="STRING" id="2070753.A0A3A2ZFJ6"/>
<evidence type="ECO:0000313" key="3">
    <source>
        <dbReference type="EMBL" id="RJE21958.1"/>
    </source>
</evidence>
<dbReference type="OrthoDB" id="17255at2759"/>
<dbReference type="GO" id="GO:0003824">
    <property type="term" value="F:catalytic activity"/>
    <property type="evidence" value="ECO:0007669"/>
    <property type="project" value="InterPro"/>
</dbReference>
<dbReference type="Pfam" id="PF03473">
    <property type="entry name" value="MOSC"/>
    <property type="match status" value="1"/>
</dbReference>
<dbReference type="EMBL" id="MVGC01000194">
    <property type="protein sequence ID" value="RJE21958.1"/>
    <property type="molecule type" value="Genomic_DNA"/>
</dbReference>
<dbReference type="GO" id="GO:0030151">
    <property type="term" value="F:molybdenum ion binding"/>
    <property type="evidence" value="ECO:0007669"/>
    <property type="project" value="InterPro"/>
</dbReference>
<feature type="domain" description="MOSC" evidence="2">
    <location>
        <begin position="212"/>
        <end position="394"/>
    </location>
</feature>
<gene>
    <name evidence="3" type="ORF">PHISCL_05700</name>
</gene>
<evidence type="ECO:0000256" key="1">
    <source>
        <dbReference type="SAM" id="MobiDB-lite"/>
    </source>
</evidence>
<dbReference type="SUPFAM" id="SSF50800">
    <property type="entry name" value="PK beta-barrel domain-like"/>
    <property type="match status" value="1"/>
</dbReference>
<dbReference type="InterPro" id="IPR005302">
    <property type="entry name" value="MoCF_Sase_C"/>
</dbReference>
<dbReference type="Pfam" id="PF03476">
    <property type="entry name" value="MOSC_N"/>
    <property type="match status" value="1"/>
</dbReference>
<dbReference type="InterPro" id="IPR005303">
    <property type="entry name" value="MOCOS_middle"/>
</dbReference>
<dbReference type="Proteomes" id="UP000266188">
    <property type="component" value="Unassembled WGS sequence"/>
</dbReference>
<dbReference type="PROSITE" id="PS51340">
    <property type="entry name" value="MOSC"/>
    <property type="match status" value="1"/>
</dbReference>
<feature type="region of interest" description="Disordered" evidence="1">
    <location>
        <begin position="324"/>
        <end position="345"/>
    </location>
</feature>
<dbReference type="AlphaFoldDB" id="A0A3A2ZFJ6"/>
<reference evidence="4" key="1">
    <citation type="submission" date="2017-02" db="EMBL/GenBank/DDBJ databases">
        <authorList>
            <person name="Tafer H."/>
            <person name="Lopandic K."/>
        </authorList>
    </citation>
    <scope>NUCLEOTIDE SEQUENCE [LARGE SCALE GENOMIC DNA]</scope>
    <source>
        <strain evidence="4">CBS 366.77</strain>
    </source>
</reference>
<comment type="caution">
    <text evidence="3">The sequence shown here is derived from an EMBL/GenBank/DDBJ whole genome shotgun (WGS) entry which is preliminary data.</text>
</comment>
<evidence type="ECO:0000313" key="4">
    <source>
        <dbReference type="Proteomes" id="UP000266188"/>
    </source>
</evidence>